<organism evidence="2 3">
    <name type="scientific">Acinetobacter tjernbergiae DSM 14971 = CIP 107465</name>
    <dbReference type="NCBI Taxonomy" id="1120928"/>
    <lineage>
        <taxon>Bacteria</taxon>
        <taxon>Pseudomonadati</taxon>
        <taxon>Pseudomonadota</taxon>
        <taxon>Gammaproteobacteria</taxon>
        <taxon>Moraxellales</taxon>
        <taxon>Moraxellaceae</taxon>
        <taxon>Acinetobacter</taxon>
    </lineage>
</organism>
<dbReference type="STRING" id="202955.GCA_000759995_02970"/>
<keyword evidence="3" id="KW-1185">Reference proteome</keyword>
<dbReference type="AlphaFoldDB" id="V2V2P6"/>
<evidence type="ECO:0000256" key="1">
    <source>
        <dbReference type="SAM" id="Phobius"/>
    </source>
</evidence>
<dbReference type="EMBL" id="AYEV01000020">
    <property type="protein sequence ID" value="ESK55171.1"/>
    <property type="molecule type" value="Genomic_DNA"/>
</dbReference>
<feature type="transmembrane region" description="Helical" evidence="1">
    <location>
        <begin position="33"/>
        <end position="55"/>
    </location>
</feature>
<gene>
    <name evidence="2" type="ORF">F990_02095</name>
</gene>
<sequence>MNVNNAKELKQAIQNKENEILIKDKKLITQLKALNYILKLGPFAVAGLITAIPLVSTTGPLGFAAVSAIAPTTAISASAIVALIVAIGGTIAISLLTDWEIVELPMGIKLKRKSKAS</sequence>
<protein>
    <submittedName>
        <fullName evidence="2">Uncharacterized protein</fullName>
    </submittedName>
</protein>
<keyword evidence="1" id="KW-0812">Transmembrane</keyword>
<proteinExistence type="predicted"/>
<comment type="caution">
    <text evidence="2">The sequence shown here is derived from an EMBL/GenBank/DDBJ whole genome shotgun (WGS) entry which is preliminary data.</text>
</comment>
<accession>V2V2P6</accession>
<reference evidence="2 3" key="1">
    <citation type="submission" date="2013-10" db="EMBL/GenBank/DDBJ databases">
        <title>The Genome Sequence of Acinetobacter tjernbergiae CIP107465.</title>
        <authorList>
            <consortium name="The Broad Institute Genomics Platform"/>
            <consortium name="The Broad Institute Genome Sequencing Center for Infectious Disease"/>
            <person name="Cerqueira G."/>
            <person name="Feldgarden M."/>
            <person name="Courvalin P."/>
            <person name="Grillot-Courvalin C."/>
            <person name="Clermont D."/>
            <person name="Rocha E."/>
            <person name="Yoon E.-J."/>
            <person name="Nemec A."/>
            <person name="Young S.K."/>
            <person name="Zeng Q."/>
            <person name="Gargeya S."/>
            <person name="Fitzgerald M."/>
            <person name="Abouelleil A."/>
            <person name="Alvarado L."/>
            <person name="Berlin A.M."/>
            <person name="Chapman S.B."/>
            <person name="Gainer-Dewar J."/>
            <person name="Goldberg J."/>
            <person name="Gnerre S."/>
            <person name="Griggs A."/>
            <person name="Gujja S."/>
            <person name="Hansen M."/>
            <person name="Howarth C."/>
            <person name="Imamovic A."/>
            <person name="Ireland A."/>
            <person name="Larimer J."/>
            <person name="McCowan C."/>
            <person name="Murphy C."/>
            <person name="Pearson M."/>
            <person name="Poon T.W."/>
            <person name="Priest M."/>
            <person name="Roberts A."/>
            <person name="Saif S."/>
            <person name="Shea T."/>
            <person name="Sykes S."/>
            <person name="Wortman J."/>
            <person name="Nusbaum C."/>
            <person name="Birren B."/>
        </authorList>
    </citation>
    <scope>NUCLEOTIDE SEQUENCE [LARGE SCALE GENOMIC DNA]</scope>
    <source>
        <strain evidence="2 3">CIP 107465</strain>
    </source>
</reference>
<keyword evidence="1" id="KW-1133">Transmembrane helix</keyword>
<name>V2V2P6_9GAMM</name>
<dbReference type="PATRIC" id="fig|1120928.5.peg.2120"/>
<evidence type="ECO:0000313" key="2">
    <source>
        <dbReference type="EMBL" id="ESK55171.1"/>
    </source>
</evidence>
<keyword evidence="1" id="KW-0472">Membrane</keyword>
<dbReference type="RefSeq" id="WP_018679739.1">
    <property type="nucleotide sequence ID" value="NZ_AYEV01000020.1"/>
</dbReference>
<dbReference type="Proteomes" id="UP000017404">
    <property type="component" value="Unassembled WGS sequence"/>
</dbReference>
<evidence type="ECO:0000313" key="3">
    <source>
        <dbReference type="Proteomes" id="UP000017404"/>
    </source>
</evidence>
<feature type="transmembrane region" description="Helical" evidence="1">
    <location>
        <begin position="75"/>
        <end position="96"/>
    </location>
</feature>